<organism evidence="1 2">
    <name type="scientific">Candidatus Syntrophosphaera thermopropionivorans</name>
    <dbReference type="NCBI Taxonomy" id="2593015"/>
    <lineage>
        <taxon>Bacteria</taxon>
        <taxon>Pseudomonadati</taxon>
        <taxon>Candidatus Cloacimonadota</taxon>
        <taxon>Candidatus Cloacimonadia</taxon>
        <taxon>Candidatus Cloacimonadales</taxon>
        <taxon>Candidatus Cloacimonadaceae</taxon>
        <taxon>Candidatus Syntrophosphaera</taxon>
    </lineage>
</organism>
<proteinExistence type="predicted"/>
<accession>A0AC61QIF7</accession>
<protein>
    <submittedName>
        <fullName evidence="1">Uncharacterized protein</fullName>
    </submittedName>
</protein>
<dbReference type="EMBL" id="SMOG01000017">
    <property type="protein sequence ID" value="TDF72759.1"/>
    <property type="molecule type" value="Genomic_DNA"/>
</dbReference>
<evidence type="ECO:0000313" key="2">
    <source>
        <dbReference type="Proteomes" id="UP000294588"/>
    </source>
</evidence>
<gene>
    <name evidence="1" type="ORF">E0946_05445</name>
</gene>
<evidence type="ECO:0000313" key="1">
    <source>
        <dbReference type="EMBL" id="TDF72759.1"/>
    </source>
</evidence>
<name>A0AC61QIF7_9BACT</name>
<comment type="caution">
    <text evidence="1">The sequence shown here is derived from an EMBL/GenBank/DDBJ whole genome shotgun (WGS) entry which is preliminary data.</text>
</comment>
<sequence>MKKFFLFLPFMTISILSAIIITGPQGDSLIYSYTELAKIPRETFTTTRVKSGEIQEDIWTGFRFNHWFNDNIKIPYKIIRFESADNYMVSFSKAEFDSLECWLAFTQNGQVLPENGIRLIFPQLRDMKWIRGLNRVVLEDFSPLKLPARFEFLDKRLKQETLIENPPPFSDIKGYYFADLLPLSARNDTHSVVLYSSDGIKCSLEYPRHLKDAIIELTDYGFNLKSPHIPDGMWLKDIIYLQIDDWALIKSENLDALITLNRIMDWKLSPDVQFIVNIGGKEEKIPLSEVLAYPDKLANITSFELIP</sequence>
<dbReference type="Proteomes" id="UP000294588">
    <property type="component" value="Unassembled WGS sequence"/>
</dbReference>
<keyword evidence="2" id="KW-1185">Reference proteome</keyword>
<reference evidence="1" key="1">
    <citation type="submission" date="2019-03" db="EMBL/GenBank/DDBJ databases">
        <title>Candidatus Syntrophosphaera thermopropionivorans: a novel player in syntrophic propionate oxidation during anaerobic digestion.</title>
        <authorList>
            <person name="Dyksma S."/>
        </authorList>
    </citation>
    <scope>NUCLEOTIDE SEQUENCE</scope>
    <source>
        <strain evidence="1">W5</strain>
    </source>
</reference>